<evidence type="ECO:0000313" key="2">
    <source>
        <dbReference type="Proteomes" id="UP000468717"/>
    </source>
</evidence>
<comment type="caution">
    <text evidence="1">The sequence shown here is derived from an EMBL/GenBank/DDBJ whole genome shotgun (WGS) entry which is preliminary data.</text>
</comment>
<proteinExistence type="predicted"/>
<gene>
    <name evidence="1" type="ORF">GCN75_17945</name>
</gene>
<keyword evidence="2" id="KW-1185">Reference proteome</keyword>
<organism evidence="1 2">
    <name type="scientific">Janthinobacterium violaceinigrum</name>
    <dbReference type="NCBI Taxonomy" id="2654252"/>
    <lineage>
        <taxon>Bacteria</taxon>
        <taxon>Pseudomonadati</taxon>
        <taxon>Pseudomonadota</taxon>
        <taxon>Betaproteobacteria</taxon>
        <taxon>Burkholderiales</taxon>
        <taxon>Oxalobacteraceae</taxon>
        <taxon>Janthinobacterium</taxon>
    </lineage>
</organism>
<protein>
    <submittedName>
        <fullName evidence="1">Uncharacterized protein</fullName>
    </submittedName>
</protein>
<sequence>MVLSDVLLDAHGQVLLPQGAVLTENMLALMPRHGIDMLPIQAPPPSPEEIAAQQAAHSARLAHLFRKHDPDDPEDAATTLLRSYVTQYRLGAGGAA</sequence>
<reference evidence="1 2" key="1">
    <citation type="submission" date="2019-10" db="EMBL/GenBank/DDBJ databases">
        <title>Three novel species isolated from a subtropical stream in China.</title>
        <authorList>
            <person name="Lu H."/>
        </authorList>
    </citation>
    <scope>NUCLEOTIDE SEQUENCE [LARGE SCALE GENOMIC DNA]</scope>
    <source>
        <strain evidence="1 2">FT13W</strain>
    </source>
</reference>
<name>A0A6I1HYW2_9BURK</name>
<dbReference type="AlphaFoldDB" id="A0A6I1HYW2"/>
<evidence type="ECO:0000313" key="1">
    <source>
        <dbReference type="EMBL" id="KAB8063582.1"/>
    </source>
</evidence>
<dbReference type="EMBL" id="WFLI01000021">
    <property type="protein sequence ID" value="KAB8063582.1"/>
    <property type="molecule type" value="Genomic_DNA"/>
</dbReference>
<accession>A0A6I1HYW2</accession>
<dbReference type="Proteomes" id="UP000468717">
    <property type="component" value="Unassembled WGS sequence"/>
</dbReference>